<feature type="transmembrane region" description="Helical" evidence="10">
    <location>
        <begin position="232"/>
        <end position="255"/>
    </location>
</feature>
<organism evidence="12 13">
    <name type="scientific">Amblyomma americanum</name>
    <name type="common">Lone star tick</name>
    <dbReference type="NCBI Taxonomy" id="6943"/>
    <lineage>
        <taxon>Eukaryota</taxon>
        <taxon>Metazoa</taxon>
        <taxon>Ecdysozoa</taxon>
        <taxon>Arthropoda</taxon>
        <taxon>Chelicerata</taxon>
        <taxon>Arachnida</taxon>
        <taxon>Acari</taxon>
        <taxon>Parasitiformes</taxon>
        <taxon>Ixodida</taxon>
        <taxon>Ixodoidea</taxon>
        <taxon>Ixodidae</taxon>
        <taxon>Amblyomminae</taxon>
        <taxon>Amblyomma</taxon>
    </lineage>
</organism>
<dbReference type="Pfam" id="PF01151">
    <property type="entry name" value="ELO"/>
    <property type="match status" value="1"/>
</dbReference>
<dbReference type="Proteomes" id="UP001321473">
    <property type="component" value="Unassembled WGS sequence"/>
</dbReference>
<evidence type="ECO:0000256" key="1">
    <source>
        <dbReference type="ARBA" id="ARBA00004141"/>
    </source>
</evidence>
<evidence type="ECO:0000256" key="7">
    <source>
        <dbReference type="ARBA" id="ARBA00023098"/>
    </source>
</evidence>
<feature type="region of interest" description="Disordered" evidence="11">
    <location>
        <begin position="325"/>
        <end position="349"/>
    </location>
</feature>
<feature type="transmembrane region" description="Helical" evidence="10">
    <location>
        <begin position="209"/>
        <end position="226"/>
    </location>
</feature>
<feature type="transmembrane region" description="Helical" evidence="10">
    <location>
        <begin position="87"/>
        <end position="106"/>
    </location>
</feature>
<feature type="transmembrane region" description="Helical" evidence="10">
    <location>
        <begin position="178"/>
        <end position="197"/>
    </location>
</feature>
<accession>A0AAQ4FMN2</accession>
<reference evidence="12 13" key="1">
    <citation type="journal article" date="2023" name="Arcadia Sci">
        <title>De novo assembly of a long-read Amblyomma americanum tick genome.</title>
        <authorList>
            <person name="Chou S."/>
            <person name="Poskanzer K.E."/>
            <person name="Rollins M."/>
            <person name="Thuy-Boun P.S."/>
        </authorList>
    </citation>
    <scope>NUCLEOTIDE SEQUENCE [LARGE SCALE GENOMIC DNA]</scope>
    <source>
        <strain evidence="12">F_SG_1</strain>
        <tissue evidence="12">Salivary glands</tissue>
    </source>
</reference>
<evidence type="ECO:0000256" key="5">
    <source>
        <dbReference type="ARBA" id="ARBA00022832"/>
    </source>
</evidence>
<dbReference type="EMBL" id="JARKHS020001200">
    <property type="protein sequence ID" value="KAK8788001.1"/>
    <property type="molecule type" value="Genomic_DNA"/>
</dbReference>
<evidence type="ECO:0000256" key="3">
    <source>
        <dbReference type="ARBA" id="ARBA00022679"/>
    </source>
</evidence>
<proteinExistence type="inferred from homology"/>
<sequence length="349" mass="39949">MKAPQYCGTGSAICRRCVKRLCAFRGAEILRSGRDVLTRCRFSGLCVRPSSLGTGRPGGSAAMKLSVNPFTLSEQIRQMGDPRTRDYPVVTNPMFVFTLLASYLYFVKVAGPRWMKNREPFKILTIVRIYNLILVVVGTRFLYLVLKFTYLPGGHYNLWCQGITGFMTDEMRDYYRTGWVYIAFRYLDLLDTVFFVLRKKFTQVTHLHVLHHLIVVGNAWYFTLFVPEGQPALGMCLNVFVHIIMYSYYFLATLGPAVRKYLWWKKYLTALQIVQFVIIMIHVSIPLFVDCGFPRHLIMMGNVQTFLILCLFLNFYVKTYGAKSGHAASPGPQRTEGKAAELVLNGKSK</sequence>
<feature type="transmembrane region" description="Helical" evidence="10">
    <location>
        <begin position="297"/>
        <end position="317"/>
    </location>
</feature>
<dbReference type="GO" id="GO:0030148">
    <property type="term" value="P:sphingolipid biosynthetic process"/>
    <property type="evidence" value="ECO:0007669"/>
    <property type="project" value="TreeGrafter"/>
</dbReference>
<dbReference type="GO" id="GO:0034626">
    <property type="term" value="P:fatty acid elongation, polyunsaturated fatty acid"/>
    <property type="evidence" value="ECO:0007669"/>
    <property type="project" value="TreeGrafter"/>
</dbReference>
<feature type="transmembrane region" description="Helical" evidence="10">
    <location>
        <begin position="267"/>
        <end position="285"/>
    </location>
</feature>
<keyword evidence="8 10" id="KW-0472">Membrane</keyword>
<dbReference type="GO" id="GO:0019367">
    <property type="term" value="P:fatty acid elongation, saturated fatty acid"/>
    <property type="evidence" value="ECO:0007669"/>
    <property type="project" value="TreeGrafter"/>
</dbReference>
<comment type="similarity">
    <text evidence="10">Belongs to the ELO family.</text>
</comment>
<dbReference type="EC" id="2.3.1.199" evidence="10"/>
<evidence type="ECO:0000256" key="9">
    <source>
        <dbReference type="ARBA" id="ARBA00023160"/>
    </source>
</evidence>
<comment type="caution">
    <text evidence="12">The sequence shown here is derived from an EMBL/GenBank/DDBJ whole genome shotgun (WGS) entry which is preliminary data.</text>
</comment>
<dbReference type="InterPro" id="IPR002076">
    <property type="entry name" value="ELO_fam"/>
</dbReference>
<gene>
    <name evidence="12" type="ORF">V5799_022221</name>
</gene>
<keyword evidence="2 10" id="KW-0444">Lipid biosynthesis</keyword>
<feature type="transmembrane region" description="Helical" evidence="10">
    <location>
        <begin position="127"/>
        <end position="146"/>
    </location>
</feature>
<evidence type="ECO:0000256" key="10">
    <source>
        <dbReference type="RuleBase" id="RU361115"/>
    </source>
</evidence>
<evidence type="ECO:0000313" key="12">
    <source>
        <dbReference type="EMBL" id="KAK8788001.1"/>
    </source>
</evidence>
<dbReference type="GO" id="GO:0005789">
    <property type="term" value="C:endoplasmic reticulum membrane"/>
    <property type="evidence" value="ECO:0007669"/>
    <property type="project" value="TreeGrafter"/>
</dbReference>
<keyword evidence="5 10" id="KW-0276">Fatty acid metabolism</keyword>
<keyword evidence="6 10" id="KW-1133">Transmembrane helix</keyword>
<keyword evidence="7 10" id="KW-0443">Lipid metabolism</keyword>
<evidence type="ECO:0000256" key="11">
    <source>
        <dbReference type="SAM" id="MobiDB-lite"/>
    </source>
</evidence>
<evidence type="ECO:0000313" key="13">
    <source>
        <dbReference type="Proteomes" id="UP001321473"/>
    </source>
</evidence>
<keyword evidence="3 10" id="KW-0808">Transferase</keyword>
<evidence type="ECO:0000256" key="8">
    <source>
        <dbReference type="ARBA" id="ARBA00023136"/>
    </source>
</evidence>
<comment type="subcellular location">
    <subcellularLocation>
        <location evidence="1">Membrane</location>
        <topology evidence="1">Multi-pass membrane protein</topology>
    </subcellularLocation>
</comment>
<dbReference type="GO" id="GO:0034625">
    <property type="term" value="P:fatty acid elongation, monounsaturated fatty acid"/>
    <property type="evidence" value="ECO:0007669"/>
    <property type="project" value="TreeGrafter"/>
</dbReference>
<keyword evidence="4 10" id="KW-0812">Transmembrane</keyword>
<dbReference type="PANTHER" id="PTHR11157">
    <property type="entry name" value="FATTY ACID ACYL TRANSFERASE-RELATED"/>
    <property type="match status" value="1"/>
</dbReference>
<protein>
    <recommendedName>
        <fullName evidence="10">Elongation of very long chain fatty acids protein</fullName>
        <ecNumber evidence="10">2.3.1.199</ecNumber>
    </recommendedName>
    <alternativeName>
        <fullName evidence="10">Very-long-chain 3-oxoacyl-CoA synthase</fullName>
    </alternativeName>
</protein>
<keyword evidence="13" id="KW-1185">Reference proteome</keyword>
<dbReference type="GO" id="GO:0009922">
    <property type="term" value="F:fatty acid elongase activity"/>
    <property type="evidence" value="ECO:0007669"/>
    <property type="project" value="UniProtKB-EC"/>
</dbReference>
<evidence type="ECO:0000256" key="4">
    <source>
        <dbReference type="ARBA" id="ARBA00022692"/>
    </source>
</evidence>
<dbReference type="GO" id="GO:0042761">
    <property type="term" value="P:very long-chain fatty acid biosynthetic process"/>
    <property type="evidence" value="ECO:0007669"/>
    <property type="project" value="TreeGrafter"/>
</dbReference>
<comment type="catalytic activity">
    <reaction evidence="10">
        <text>a very-long-chain acyl-CoA + malonyl-CoA + H(+) = a very-long-chain 3-oxoacyl-CoA + CO2 + CoA</text>
        <dbReference type="Rhea" id="RHEA:32727"/>
        <dbReference type="ChEBI" id="CHEBI:15378"/>
        <dbReference type="ChEBI" id="CHEBI:16526"/>
        <dbReference type="ChEBI" id="CHEBI:57287"/>
        <dbReference type="ChEBI" id="CHEBI:57384"/>
        <dbReference type="ChEBI" id="CHEBI:90725"/>
        <dbReference type="ChEBI" id="CHEBI:90736"/>
        <dbReference type="EC" id="2.3.1.199"/>
    </reaction>
</comment>
<evidence type="ECO:0000256" key="2">
    <source>
        <dbReference type="ARBA" id="ARBA00022516"/>
    </source>
</evidence>
<dbReference type="AlphaFoldDB" id="A0AAQ4FMN2"/>
<keyword evidence="9 10" id="KW-0275">Fatty acid biosynthesis</keyword>
<dbReference type="PANTHER" id="PTHR11157:SF69">
    <property type="entry name" value="ELONGATION OF VERY LONG CHAIN FATTY ACIDS PROTEIN 7"/>
    <property type="match status" value="1"/>
</dbReference>
<evidence type="ECO:0000256" key="6">
    <source>
        <dbReference type="ARBA" id="ARBA00022989"/>
    </source>
</evidence>
<name>A0AAQ4FMN2_AMBAM</name>